<feature type="transmembrane region" description="Helical" evidence="7">
    <location>
        <begin position="487"/>
        <end position="503"/>
    </location>
</feature>
<accession>A0A6I4J471</accession>
<evidence type="ECO:0000256" key="4">
    <source>
        <dbReference type="ARBA" id="ARBA00022748"/>
    </source>
</evidence>
<evidence type="ECO:0000256" key="5">
    <source>
        <dbReference type="ARBA" id="ARBA00022989"/>
    </source>
</evidence>
<feature type="transmembrane region" description="Helical" evidence="7">
    <location>
        <begin position="334"/>
        <end position="353"/>
    </location>
</feature>
<dbReference type="InterPro" id="IPR013766">
    <property type="entry name" value="Thioredoxin_domain"/>
</dbReference>
<comment type="subcellular location">
    <subcellularLocation>
        <location evidence="1">Cell membrane</location>
        <topology evidence="1">Multi-pass membrane protein</topology>
    </subcellularLocation>
</comment>
<dbReference type="GO" id="GO:0045454">
    <property type="term" value="P:cell redox homeostasis"/>
    <property type="evidence" value="ECO:0007669"/>
    <property type="project" value="TreeGrafter"/>
</dbReference>
<feature type="domain" description="Thioredoxin" evidence="9">
    <location>
        <begin position="551"/>
        <end position="679"/>
    </location>
</feature>
<dbReference type="InterPro" id="IPR035671">
    <property type="entry name" value="DsbD_gamma"/>
</dbReference>
<dbReference type="InterPro" id="IPR003834">
    <property type="entry name" value="Cyt_c_assmbl_TM_dom"/>
</dbReference>
<keyword evidence="5 7" id="KW-1133">Transmembrane helix</keyword>
<dbReference type="CDD" id="cd02953">
    <property type="entry name" value="DsbDgamma"/>
    <property type="match status" value="1"/>
</dbReference>
<dbReference type="PANTHER" id="PTHR32234:SF3">
    <property type="entry name" value="SUPPRESSION OF COPPER SENSITIVITY PROTEIN"/>
    <property type="match status" value="1"/>
</dbReference>
<evidence type="ECO:0000256" key="1">
    <source>
        <dbReference type="ARBA" id="ARBA00004651"/>
    </source>
</evidence>
<dbReference type="InterPro" id="IPR036249">
    <property type="entry name" value="Thioredoxin-like_sf"/>
</dbReference>
<keyword evidence="2" id="KW-1003">Cell membrane</keyword>
<dbReference type="RefSeq" id="WP_157028157.1">
    <property type="nucleotide sequence ID" value="NZ_WQMS01000016.1"/>
</dbReference>
<keyword evidence="6 7" id="KW-0472">Membrane</keyword>
<evidence type="ECO:0000256" key="3">
    <source>
        <dbReference type="ARBA" id="ARBA00022692"/>
    </source>
</evidence>
<keyword evidence="11" id="KW-1185">Reference proteome</keyword>
<feature type="transmembrane region" description="Helical" evidence="7">
    <location>
        <begin position="289"/>
        <end position="313"/>
    </location>
</feature>
<proteinExistence type="predicted"/>
<comment type="caution">
    <text evidence="10">The sequence shown here is derived from an EMBL/GenBank/DDBJ whole genome shotgun (WGS) entry which is preliminary data.</text>
</comment>
<evidence type="ECO:0000256" key="8">
    <source>
        <dbReference type="SAM" id="SignalP"/>
    </source>
</evidence>
<protein>
    <submittedName>
        <fullName evidence="10">DUF255 domain-containing protein</fullName>
    </submittedName>
</protein>
<dbReference type="AlphaFoldDB" id="A0A6I4J471"/>
<sequence>MLAKLKSAWAWLILAALWPAAVFAQPGQQHIHPRLIAESATPAPGQTIALALEMTPDKGWHGYWQNPGDAGVPPDVKWRLPAGASVGAFRYPVPGTLLIAGLMNYVYEHEYALIAPLTVPKDARPGATLRIEGDAEWLACTDEVCVPERGTIAVDLTVGSGRIDPATQARFDAWRAKLPRPLGAQARFEVVQGRMRIAVPLPADVAVAQPYFFAETGNAIDYAAPQSVSRNGDALIVETAAKGNPAALAGVLKIDDDTGLALTAVPGPVPAAGDPVGETGAAKWDAMTVLTALAGAVLGGLLLNVMPCVFPILSLKALGLARAGVDEREARREGLAYAAGVIATCLALGGALLALRAGGSAAGWAFQLQDPRVIGLLLLLVMAVALNLAGLFELRTIGAGDALAARGGAAGAFWTGALAAFVATPCTGPFMAAALGAALVLPAAGALAVFGGLGLGLALPFLAIGFVPALRRRLPKPGAWMETMRRVLAVPMFLTALGLAWILGRQAGVDGMIVGLGAALLLGLALWWAGVRQVRGRPILPAIPAAAIAAGLVLTLAPIATRAEAGGVLKARPFSEAALKAARDAGRPVFLYFTADWCLTCKVNEKGAIERAEVADAFAKHNVAVLVGDWTNGDPEIGRFLERQGRSGVPLYLYYRPGAAEPDVLPQVLTPSMLARLAS</sequence>
<keyword evidence="3 7" id="KW-0812">Transmembrane</keyword>
<evidence type="ECO:0000256" key="2">
    <source>
        <dbReference type="ARBA" id="ARBA00022475"/>
    </source>
</evidence>
<keyword evidence="4" id="KW-0201">Cytochrome c-type biogenesis</keyword>
<feature type="transmembrane region" description="Helical" evidence="7">
    <location>
        <begin position="509"/>
        <end position="527"/>
    </location>
</feature>
<dbReference type="Pfam" id="PF13899">
    <property type="entry name" value="Thioredoxin_7"/>
    <property type="match status" value="1"/>
</dbReference>
<dbReference type="Gene3D" id="3.40.30.10">
    <property type="entry name" value="Glutaredoxin"/>
    <property type="match status" value="1"/>
</dbReference>
<dbReference type="GO" id="GO:0017004">
    <property type="term" value="P:cytochrome complex assembly"/>
    <property type="evidence" value="ECO:0007669"/>
    <property type="project" value="UniProtKB-KW"/>
</dbReference>
<evidence type="ECO:0000256" key="7">
    <source>
        <dbReference type="SAM" id="Phobius"/>
    </source>
</evidence>
<dbReference type="InterPro" id="IPR028250">
    <property type="entry name" value="DsbDN"/>
</dbReference>
<dbReference type="SUPFAM" id="SSF52833">
    <property type="entry name" value="Thioredoxin-like"/>
    <property type="match status" value="1"/>
</dbReference>
<evidence type="ECO:0000313" key="10">
    <source>
        <dbReference type="EMBL" id="MVO79245.1"/>
    </source>
</evidence>
<name>A0A6I4J471_9SPHN</name>
<dbReference type="PANTHER" id="PTHR32234">
    <property type="entry name" value="THIOL:DISULFIDE INTERCHANGE PROTEIN DSBD"/>
    <property type="match status" value="1"/>
</dbReference>
<keyword evidence="8" id="KW-0732">Signal</keyword>
<evidence type="ECO:0000256" key="6">
    <source>
        <dbReference type="ARBA" id="ARBA00023136"/>
    </source>
</evidence>
<feature type="transmembrane region" description="Helical" evidence="7">
    <location>
        <begin position="539"/>
        <end position="560"/>
    </location>
</feature>
<feature type="transmembrane region" description="Helical" evidence="7">
    <location>
        <begin position="373"/>
        <end position="392"/>
    </location>
</feature>
<feature type="transmembrane region" description="Helical" evidence="7">
    <location>
        <begin position="447"/>
        <end position="467"/>
    </location>
</feature>
<dbReference type="Pfam" id="PF02683">
    <property type="entry name" value="DsbD_TM"/>
    <property type="match status" value="1"/>
</dbReference>
<evidence type="ECO:0000313" key="11">
    <source>
        <dbReference type="Proteomes" id="UP000441389"/>
    </source>
</evidence>
<feature type="signal peptide" evidence="8">
    <location>
        <begin position="1"/>
        <end position="24"/>
    </location>
</feature>
<organism evidence="10 11">
    <name type="scientific">Sphingomonas horti</name>
    <dbReference type="NCBI Taxonomy" id="2682842"/>
    <lineage>
        <taxon>Bacteria</taxon>
        <taxon>Pseudomonadati</taxon>
        <taxon>Pseudomonadota</taxon>
        <taxon>Alphaproteobacteria</taxon>
        <taxon>Sphingomonadales</taxon>
        <taxon>Sphingomonadaceae</taxon>
        <taxon>Sphingomonas</taxon>
    </lineage>
</organism>
<dbReference type="EMBL" id="WQMS01000016">
    <property type="protein sequence ID" value="MVO79245.1"/>
    <property type="molecule type" value="Genomic_DNA"/>
</dbReference>
<evidence type="ECO:0000259" key="9">
    <source>
        <dbReference type="PROSITE" id="PS51352"/>
    </source>
</evidence>
<dbReference type="PROSITE" id="PS51352">
    <property type="entry name" value="THIOREDOXIN_2"/>
    <property type="match status" value="1"/>
</dbReference>
<dbReference type="GO" id="GO:0015035">
    <property type="term" value="F:protein-disulfide reductase activity"/>
    <property type="evidence" value="ECO:0007669"/>
    <property type="project" value="TreeGrafter"/>
</dbReference>
<feature type="transmembrane region" description="Helical" evidence="7">
    <location>
        <begin position="413"/>
        <end position="441"/>
    </location>
</feature>
<feature type="chain" id="PRO_5026016427" evidence="8">
    <location>
        <begin position="25"/>
        <end position="679"/>
    </location>
</feature>
<dbReference type="GO" id="GO:0005886">
    <property type="term" value="C:plasma membrane"/>
    <property type="evidence" value="ECO:0007669"/>
    <property type="project" value="UniProtKB-SubCell"/>
</dbReference>
<dbReference type="Proteomes" id="UP000441389">
    <property type="component" value="Unassembled WGS sequence"/>
</dbReference>
<reference evidence="10 11" key="1">
    <citation type="submission" date="2019-12" db="EMBL/GenBank/DDBJ databases">
        <authorList>
            <person name="Huq M.A."/>
        </authorList>
    </citation>
    <scope>NUCLEOTIDE SEQUENCE [LARGE SCALE GENOMIC DNA]</scope>
    <source>
        <strain evidence="10 11">MAH-20</strain>
    </source>
</reference>
<gene>
    <name evidence="10" type="ORF">GON01_15035</name>
</gene>
<dbReference type="Pfam" id="PF11412">
    <property type="entry name" value="DsbD_N"/>
    <property type="match status" value="1"/>
</dbReference>